<feature type="region of interest" description="Disordered" evidence="15">
    <location>
        <begin position="1381"/>
        <end position="1406"/>
    </location>
</feature>
<dbReference type="InterPro" id="IPR003764">
    <property type="entry name" value="GlcNAc_6-P_deAcase"/>
</dbReference>
<dbReference type="GO" id="GO:0006044">
    <property type="term" value="P:N-acetylglucosamine metabolic process"/>
    <property type="evidence" value="ECO:0007669"/>
    <property type="project" value="InterPro"/>
</dbReference>
<proteinExistence type="inferred from homology"/>
<dbReference type="PANTHER" id="PTHR24223">
    <property type="entry name" value="ATP-BINDING CASSETTE SUB-FAMILY C"/>
    <property type="match status" value="1"/>
</dbReference>
<dbReference type="PROSITE" id="PS50893">
    <property type="entry name" value="ABC_TRANSPORTER_2"/>
    <property type="match status" value="2"/>
</dbReference>
<comment type="caution">
    <text evidence="19">The sequence shown here is derived from an EMBL/GenBank/DDBJ whole genome shotgun (WGS) entry which is preliminary data.</text>
</comment>
<keyword evidence="10 16" id="KW-1133">Transmembrane helix</keyword>
<accession>A0A8H7Q9Q9</accession>
<comment type="similarity">
    <text evidence="2">Belongs to the metallo-dependent hydrolases superfamily. NagA family.</text>
</comment>
<dbReference type="PANTHER" id="PTHR24223:SF353">
    <property type="entry name" value="ABC TRANSPORTER ATP-BINDING PROTEIN_PERMEASE VMR1-RELATED"/>
    <property type="match status" value="1"/>
</dbReference>
<dbReference type="InterPro" id="IPR003439">
    <property type="entry name" value="ABC_transporter-like_ATP-bd"/>
</dbReference>
<feature type="domain" description="ABC transporter" evidence="17">
    <location>
        <begin position="2313"/>
        <end position="2549"/>
    </location>
</feature>
<evidence type="ECO:0000256" key="3">
    <source>
        <dbReference type="ARBA" id="ARBA00011899"/>
    </source>
</evidence>
<dbReference type="GO" id="GO:0008448">
    <property type="term" value="F:N-acetylglucosamine-6-phosphate deacetylase activity"/>
    <property type="evidence" value="ECO:0007669"/>
    <property type="project" value="UniProtKB-EC"/>
</dbReference>
<feature type="domain" description="ABC transporter" evidence="17">
    <location>
        <begin position="1636"/>
        <end position="1886"/>
    </location>
</feature>
<evidence type="ECO:0000256" key="2">
    <source>
        <dbReference type="ARBA" id="ARBA00010716"/>
    </source>
</evidence>
<keyword evidence="9" id="KW-0067">ATP-binding</keyword>
<feature type="compositionally biased region" description="Polar residues" evidence="15">
    <location>
        <begin position="755"/>
        <end position="764"/>
    </location>
</feature>
<reference evidence="19" key="1">
    <citation type="submission" date="2020-12" db="EMBL/GenBank/DDBJ databases">
        <title>Metabolic potential, ecology and presence of endohyphal bacteria is reflected in genomic diversity of Mucoromycotina.</title>
        <authorList>
            <person name="Muszewska A."/>
            <person name="Okrasinska A."/>
            <person name="Steczkiewicz K."/>
            <person name="Drgas O."/>
            <person name="Orlowska M."/>
            <person name="Perlinska-Lenart U."/>
            <person name="Aleksandrzak-Piekarczyk T."/>
            <person name="Szatraj K."/>
            <person name="Zielenkiewicz U."/>
            <person name="Pilsyk S."/>
            <person name="Malc E."/>
            <person name="Mieczkowski P."/>
            <person name="Kruszewska J.S."/>
            <person name="Biernat P."/>
            <person name="Pawlowska J."/>
        </authorList>
    </citation>
    <scope>NUCLEOTIDE SEQUENCE</scope>
    <source>
        <strain evidence="19">WA0000051536</strain>
    </source>
</reference>
<evidence type="ECO:0000256" key="11">
    <source>
        <dbReference type="ARBA" id="ARBA00023136"/>
    </source>
</evidence>
<feature type="compositionally biased region" description="Basic and acidic residues" evidence="15">
    <location>
        <begin position="799"/>
        <end position="816"/>
    </location>
</feature>
<dbReference type="InterPro" id="IPR003593">
    <property type="entry name" value="AAA+_ATPase"/>
</dbReference>
<dbReference type="GO" id="GO:0005524">
    <property type="term" value="F:ATP binding"/>
    <property type="evidence" value="ECO:0007669"/>
    <property type="project" value="UniProtKB-KW"/>
</dbReference>
<dbReference type="GO" id="GO:0000329">
    <property type="term" value="C:fungal-type vacuole membrane"/>
    <property type="evidence" value="ECO:0007669"/>
    <property type="project" value="TreeGrafter"/>
</dbReference>
<feature type="region of interest" description="Disordered" evidence="15">
    <location>
        <begin position="949"/>
        <end position="975"/>
    </location>
</feature>
<feature type="transmembrane region" description="Helical" evidence="16">
    <location>
        <begin position="992"/>
        <end position="1011"/>
    </location>
</feature>
<evidence type="ECO:0000256" key="10">
    <source>
        <dbReference type="ARBA" id="ARBA00022989"/>
    </source>
</evidence>
<dbReference type="CDD" id="cd18604">
    <property type="entry name" value="ABC_6TM_VMR1_D2_like"/>
    <property type="match status" value="1"/>
</dbReference>
<organism evidence="19 20">
    <name type="scientific">Umbelopsis vinacea</name>
    <dbReference type="NCBI Taxonomy" id="44442"/>
    <lineage>
        <taxon>Eukaryota</taxon>
        <taxon>Fungi</taxon>
        <taxon>Fungi incertae sedis</taxon>
        <taxon>Mucoromycota</taxon>
        <taxon>Mucoromycotina</taxon>
        <taxon>Umbelopsidomycetes</taxon>
        <taxon>Umbelopsidales</taxon>
        <taxon>Umbelopsidaceae</taxon>
        <taxon>Umbelopsis</taxon>
    </lineage>
</organism>
<dbReference type="SUPFAM" id="SSF51338">
    <property type="entry name" value="Composite domain of metallo-dependent hydrolases"/>
    <property type="match status" value="1"/>
</dbReference>
<dbReference type="CDD" id="cd00854">
    <property type="entry name" value="NagA"/>
    <property type="match status" value="1"/>
</dbReference>
<feature type="transmembrane region" description="Helical" evidence="16">
    <location>
        <begin position="1077"/>
        <end position="1095"/>
    </location>
</feature>
<protein>
    <recommendedName>
        <fullName evidence="4">N-acetylglucosamine-6-phosphate deacetylase</fullName>
        <ecNumber evidence="3">3.5.1.25</ecNumber>
    </recommendedName>
</protein>
<dbReference type="Gene3D" id="3.40.50.300">
    <property type="entry name" value="P-loop containing nucleotide triphosphate hydrolases"/>
    <property type="match status" value="2"/>
</dbReference>
<feature type="compositionally biased region" description="Basic and acidic residues" evidence="15">
    <location>
        <begin position="724"/>
        <end position="739"/>
    </location>
</feature>
<feature type="region of interest" description="Disordered" evidence="15">
    <location>
        <begin position="1034"/>
        <end position="1059"/>
    </location>
</feature>
<evidence type="ECO:0000313" key="20">
    <source>
        <dbReference type="Proteomes" id="UP000612746"/>
    </source>
</evidence>
<feature type="transmembrane region" description="Helical" evidence="16">
    <location>
        <begin position="1148"/>
        <end position="1169"/>
    </location>
</feature>
<dbReference type="InterPro" id="IPR011527">
    <property type="entry name" value="ABC1_TM_dom"/>
</dbReference>
<dbReference type="Gene3D" id="3.20.20.140">
    <property type="entry name" value="Metal-dependent hydrolases"/>
    <property type="match status" value="1"/>
</dbReference>
<dbReference type="PROSITE" id="PS50929">
    <property type="entry name" value="ABC_TM1F"/>
    <property type="match status" value="2"/>
</dbReference>
<dbReference type="EMBL" id="JAEPRA010000002">
    <property type="protein sequence ID" value="KAG2188547.1"/>
    <property type="molecule type" value="Genomic_DNA"/>
</dbReference>
<dbReference type="Pfam" id="PF00664">
    <property type="entry name" value="ABC_membrane"/>
    <property type="match status" value="2"/>
</dbReference>
<dbReference type="GO" id="GO:0140359">
    <property type="term" value="F:ABC-type transporter activity"/>
    <property type="evidence" value="ECO:0007669"/>
    <property type="project" value="InterPro"/>
</dbReference>
<evidence type="ECO:0000256" key="14">
    <source>
        <dbReference type="SAM" id="Coils"/>
    </source>
</evidence>
<dbReference type="Pfam" id="PF01979">
    <property type="entry name" value="Amidohydro_1"/>
    <property type="match status" value="1"/>
</dbReference>
<feature type="transmembrane region" description="Helical" evidence="16">
    <location>
        <begin position="2134"/>
        <end position="2154"/>
    </location>
</feature>
<feature type="compositionally biased region" description="Polar residues" evidence="15">
    <location>
        <begin position="602"/>
        <end position="612"/>
    </location>
</feature>
<feature type="transmembrane region" description="Helical" evidence="16">
    <location>
        <begin position="2225"/>
        <end position="2245"/>
    </location>
</feature>
<keyword evidence="12" id="KW-0119">Carbohydrate metabolism</keyword>
<feature type="region of interest" description="Disordered" evidence="15">
    <location>
        <begin position="799"/>
        <end position="848"/>
    </location>
</feature>
<dbReference type="InterPro" id="IPR050173">
    <property type="entry name" value="ABC_transporter_C-like"/>
</dbReference>
<dbReference type="GO" id="GO:0016887">
    <property type="term" value="F:ATP hydrolysis activity"/>
    <property type="evidence" value="ECO:0007669"/>
    <property type="project" value="InterPro"/>
</dbReference>
<evidence type="ECO:0000256" key="12">
    <source>
        <dbReference type="ARBA" id="ARBA00023277"/>
    </source>
</evidence>
<evidence type="ECO:0000256" key="13">
    <source>
        <dbReference type="ARBA" id="ARBA00047647"/>
    </source>
</evidence>
<feature type="region of interest" description="Disordered" evidence="15">
    <location>
        <begin position="600"/>
        <end position="640"/>
    </location>
</feature>
<dbReference type="InterPro" id="IPR027417">
    <property type="entry name" value="P-loop_NTPase"/>
</dbReference>
<evidence type="ECO:0000256" key="5">
    <source>
        <dbReference type="ARBA" id="ARBA00022448"/>
    </source>
</evidence>
<feature type="transmembrane region" description="Helical" evidence="16">
    <location>
        <begin position="1181"/>
        <end position="1199"/>
    </location>
</feature>
<dbReference type="OrthoDB" id="6500128at2759"/>
<keyword evidence="8" id="KW-0547">Nucleotide-binding</keyword>
<keyword evidence="14" id="KW-0175">Coiled coil</keyword>
<name>A0A8H7Q9Q9_9FUNG</name>
<dbReference type="CDD" id="cd03244">
    <property type="entry name" value="ABCC_MRP_domain2"/>
    <property type="match status" value="1"/>
</dbReference>
<comment type="subcellular location">
    <subcellularLocation>
        <location evidence="1">Membrane</location>
        <topology evidence="1">Multi-pass membrane protein</topology>
    </subcellularLocation>
</comment>
<dbReference type="InterPro" id="IPR011059">
    <property type="entry name" value="Metal-dep_hydrolase_composite"/>
</dbReference>
<evidence type="ECO:0000256" key="8">
    <source>
        <dbReference type="ARBA" id="ARBA00022741"/>
    </source>
</evidence>
<dbReference type="InterPro" id="IPR032466">
    <property type="entry name" value="Metal_Hydrolase"/>
</dbReference>
<evidence type="ECO:0000256" key="4">
    <source>
        <dbReference type="ARBA" id="ARBA00018029"/>
    </source>
</evidence>
<keyword evidence="5" id="KW-0813">Transport</keyword>
<feature type="transmembrane region" description="Helical" evidence="16">
    <location>
        <begin position="1948"/>
        <end position="1967"/>
    </location>
</feature>
<keyword evidence="7" id="KW-0677">Repeat</keyword>
<evidence type="ECO:0000313" key="19">
    <source>
        <dbReference type="EMBL" id="KAG2188547.1"/>
    </source>
</evidence>
<feature type="compositionally biased region" description="Polar residues" evidence="15">
    <location>
        <begin position="949"/>
        <end position="962"/>
    </location>
</feature>
<sequence length="2569" mass="285985">MSATEGKVVKVVNARLLLNHEIVENTYLWFRDGKIVDPQALFFNDHREPDEIIDAHNAIVVPGYLDVQINGAFGIDFADETLSTEEIEKNRDTVALGLLKYGCTSFCPTLVSSAPQVYHKVLPSLRKRPGSVTNGAGILGVHIEGPFLNPEKKGAHNEEVLRTAEHGIETFDEVYGPALERGDSIAILTVAPEVDGVLACIPTLVTRGICISIGHSTATVTEAELGVRAGATCITHLFNAMHAFHHRDAGICGLLGSTTLPIPKSQKQHPTPSPSSPSTRNPDPRPFYGLICDGIHVHPNSVRIAYHSHPKDALSSMGLPPGCYHLGEYEIEVNGDNVAYVKGTTTLAGSNITIDRCVKNFRKFTKCSIVEAVEAATLHPAQLLGIEKVKGTLSPGADADILFLNDDLDVQRVFVAGEELAEKYPPFLIAEYTVRDNSSYRETLACFAAERGPSQNCNINPAGREERNTLVIFPIPYNAKHASSARSESTQPKRPSLFSSVIDFVTTATTTASLEFDRLCESIGLANKGDESEYEYVTEESEEEIEEVDEEIKKDTRRYAYVGSNHNIYKDSDVDELKITTSSAVGVEFKSKILHRPKSSAIAKTTQTSIHTPGSRRWTPPRTAPFVKTEGSSSEEDQWKPPDVMAQVRRINEKLKLNGAYALSAPHSPSPISPFHRKLHFDAIEQESAITAVPKNFPQASPERSPKDTVSTIKSEPIEPTLAMDDHASQTKEAPEQSSRRVTFASPDRSETNHTSDTPSSQLHLYNLQLERERVERLEMELASVKAKVESLTSITTKTDKKESTLVHDSHDKPPEDALPSPSTSPSRHHTKDDQNKRYSPILGRPTPLIHVPAKTNGLEHVNLKSINTQDNSLHDITPPNPEMRKVLSQIPQVKLRQANLIKQPDGTYIVNKFWNEIYNSEVAHVTEHAQATPAESLVTLAKPSKCNNTAQHIDSSPQSNPLKRKSFGYDEHSNGHEDSITKIAKLSVIDAAIPGAVALVSAILLSVTVVRHYRKHNAAYEPLIKSATTTSYGAVDSSSQTSNDIDEDEEDEESEDTLVSNLENQKSFTVFDAARFLAMLMAGLSIYNLVLVINGRYQVDERVESDKLALLVQYGVSTMVWTYSTVLAIVNVAISRKNAVTAYGLRTHLNIIYFVTMLTSLVDIRSFYVLHYTDIQVSGYFYALDTFFVTFALILVIINERFGGPSGTIIAKSGRPLSAETWASLYSQFMFTWLNPMMTEGYKKTLNDSDLLELPPQNRTSNVLRHYRKNKKKHIALSLLYAFRYELFIQAFYILGWSIIIFGPPYFLNQIIKYIENPAAEGSDASLTPFFFVLGLFITSVAQSLLLQQGLYIGRTLGIRIQSIVIGEVYAKALKRRDTSGASESSSDDDKKDDDKKEDDGNKQTNVNNLLSVDAQKIAELAAYVFYLYSHPLQIIICMWGLYKLLGVSAFVGAIVMIVTFPAPQYVTKKFESSHKQVMDATDRRLKVMNELLGAIRIVKFFAWETEFKKRVEDSRTNELKFIRKRLLNYMWSGNVWFIIPIIIMVSVFYTYTRDHNLTASTAFTTVALFQNLRGVLDELPFIISFAFQAKVSMERVDKFLSEDEVDEKHATRTEGSLFVGFRDNATFQWFNKPSSSSSGSETPERQTKFTLKNLNLSFPANKLSIVCGPTGSGKTTLLASLLGETACIQGAAVLPRNQRKPTSPLGGAESGIAYVAQTAWLQNASIKDNILFGLPFDQDRYDQVLYMCALTRDLEILEHGDATEVGEKGITLSGGQKQRYGIAENRKCLVKLAIARAVYSQADIIVLDDCLSAVDAHTAKHLYDNCLMGEFMSNRTRILVTHHVGLCLKGADYIVAMRNGEVAGSGHPTDVIKTGVLGEELSQIQEEKAEIAEGTAVEGKVPLLPKTVAKKDHKAGDGKLTQDEVRAEGGVSLKVWKTYYDASGGLFFWLSVSFMFCFCQFLIIGQDYWIKVWASAYDRVDNAVTDFAFLTTGGAYRDFIGMEMNTPDYFNQMVQSANNYTTSSPSKVNVNYYLGVYFLIGLVTMVFASLRSYVLYMGSLKASKRIHSQLLNSILRAKVRFFDVTPVGRIINRFSSDMETIDQNVAPAGSFLLTSIVATMFIVLLISIITPLFLIPGCVIAAIFWFVGTFYLESSRDMKRLNSVSRSPIYVQFSESVNGVSTIRAFGAQNRFVNVNMDKVDDNNRPFLWMWATNRWLHCRVDLLGSFVGFCTGFVIILASSWIDPGMAGLSLSYALTFTHNVLWVVRMYAVNEMNLNAVERVQEYLEIDEEPAAIIEERRPRQTWPETGSIEVENLVMQYAPENPPVLRDLSFQVKPREKIGIVGRTGSGKSTFALSLFRFMEPTSGSIKIDGVDISTIGLQDLRSRLTIIPQDPVLFTGTLRSNLDPFGTSTDEELWAAIKRSHLVDEGEDQTDAISLDSPVSENGNNWSQGQRQLIALARALVKKTSLIVLDEATSSVDFDTDHKIQQTIRSEFEESALLCIAHRIRTVADYDRILVLDHGKLLEFDHPYTLMTKEDGFFMQMCQRSGEYNDLLSIAKAKWDADH</sequence>
<keyword evidence="11 16" id="KW-0472">Membrane</keyword>
<evidence type="ECO:0000256" key="7">
    <source>
        <dbReference type="ARBA" id="ARBA00022737"/>
    </source>
</evidence>
<feature type="transmembrane region" description="Helical" evidence="16">
    <location>
        <begin position="1115"/>
        <end position="1136"/>
    </location>
</feature>
<evidence type="ECO:0000259" key="18">
    <source>
        <dbReference type="PROSITE" id="PS50929"/>
    </source>
</evidence>
<feature type="coiled-coil region" evidence="14">
    <location>
        <begin position="768"/>
        <end position="795"/>
    </location>
</feature>
<dbReference type="FunFam" id="3.40.50.300:FF:000565">
    <property type="entry name" value="ABC bile acid transporter"/>
    <property type="match status" value="1"/>
</dbReference>
<feature type="domain" description="ABC transmembrane type-1" evidence="18">
    <location>
        <begin position="1292"/>
        <end position="1586"/>
    </location>
</feature>
<comment type="catalytic activity">
    <reaction evidence="13">
        <text>N-acetyl-D-glucosamine 6-phosphate + H2O = D-glucosamine 6-phosphate + acetate</text>
        <dbReference type="Rhea" id="RHEA:22936"/>
        <dbReference type="ChEBI" id="CHEBI:15377"/>
        <dbReference type="ChEBI" id="CHEBI:30089"/>
        <dbReference type="ChEBI" id="CHEBI:57513"/>
        <dbReference type="ChEBI" id="CHEBI:58725"/>
        <dbReference type="EC" id="3.5.1.25"/>
    </reaction>
</comment>
<keyword evidence="20" id="KW-1185">Reference proteome</keyword>
<evidence type="ECO:0000256" key="1">
    <source>
        <dbReference type="ARBA" id="ARBA00004141"/>
    </source>
</evidence>
<dbReference type="InterPro" id="IPR036640">
    <property type="entry name" value="ABC1_TM_sf"/>
</dbReference>
<dbReference type="Gene3D" id="2.30.40.10">
    <property type="entry name" value="Urease, subunit C, domain 1"/>
    <property type="match status" value="1"/>
</dbReference>
<feature type="transmembrane region" description="Helical" evidence="16">
    <location>
        <begin position="2034"/>
        <end position="2058"/>
    </location>
</feature>
<feature type="compositionally biased region" description="Polar residues" evidence="15">
    <location>
        <begin position="1034"/>
        <end position="1044"/>
    </location>
</feature>
<feature type="transmembrane region" description="Helical" evidence="16">
    <location>
        <begin position="1449"/>
        <end position="1468"/>
    </location>
</feature>
<dbReference type="Proteomes" id="UP000612746">
    <property type="component" value="Unassembled WGS sequence"/>
</dbReference>
<dbReference type="Gene3D" id="1.20.1560.10">
    <property type="entry name" value="ABC transporter type 1, transmembrane domain"/>
    <property type="match status" value="2"/>
</dbReference>
<dbReference type="InterPro" id="IPR006680">
    <property type="entry name" value="Amidohydro-rel"/>
</dbReference>
<dbReference type="SUPFAM" id="SSF52540">
    <property type="entry name" value="P-loop containing nucleoside triphosphate hydrolases"/>
    <property type="match status" value="2"/>
</dbReference>
<evidence type="ECO:0000256" key="9">
    <source>
        <dbReference type="ARBA" id="ARBA00022840"/>
    </source>
</evidence>
<evidence type="ECO:0000256" key="16">
    <source>
        <dbReference type="SAM" id="Phobius"/>
    </source>
</evidence>
<evidence type="ECO:0000256" key="15">
    <source>
        <dbReference type="SAM" id="MobiDB-lite"/>
    </source>
</evidence>
<feature type="transmembrane region" description="Helical" evidence="16">
    <location>
        <begin position="2107"/>
        <end position="2128"/>
    </location>
</feature>
<dbReference type="EC" id="3.5.1.25" evidence="3"/>
<feature type="compositionally biased region" description="Acidic residues" evidence="15">
    <location>
        <begin position="1045"/>
        <end position="1057"/>
    </location>
</feature>
<feature type="region of interest" description="Disordered" evidence="15">
    <location>
        <begin position="262"/>
        <end position="282"/>
    </location>
</feature>
<feature type="compositionally biased region" description="Basic and acidic residues" evidence="15">
    <location>
        <begin position="1389"/>
        <end position="1403"/>
    </location>
</feature>
<evidence type="ECO:0000259" key="17">
    <source>
        <dbReference type="PROSITE" id="PS50893"/>
    </source>
</evidence>
<feature type="domain" description="ABC transmembrane type-1" evidence="18">
    <location>
        <begin position="2008"/>
        <end position="2272"/>
    </location>
</feature>
<evidence type="ECO:0000256" key="6">
    <source>
        <dbReference type="ARBA" id="ARBA00022692"/>
    </source>
</evidence>
<dbReference type="SUPFAM" id="SSF51556">
    <property type="entry name" value="Metallo-dependent hydrolases"/>
    <property type="match status" value="1"/>
</dbReference>
<gene>
    <name evidence="19" type="ORF">INT44_001301</name>
</gene>
<feature type="region of interest" description="Disordered" evidence="15">
    <location>
        <begin position="693"/>
        <end position="765"/>
    </location>
</feature>
<feature type="compositionally biased region" description="Low complexity" evidence="15">
    <location>
        <begin position="263"/>
        <end position="281"/>
    </location>
</feature>
<dbReference type="Pfam" id="PF00005">
    <property type="entry name" value="ABC_tran"/>
    <property type="match status" value="2"/>
</dbReference>
<feature type="transmembrane region" description="Helical" evidence="16">
    <location>
        <begin position="1328"/>
        <end position="1348"/>
    </location>
</feature>
<dbReference type="SUPFAM" id="SSF90123">
    <property type="entry name" value="ABC transporter transmembrane region"/>
    <property type="match status" value="2"/>
</dbReference>
<dbReference type="SMART" id="SM00382">
    <property type="entry name" value="AAA"/>
    <property type="match status" value="2"/>
</dbReference>
<dbReference type="CDD" id="cd03250">
    <property type="entry name" value="ABCC_MRP_domain1"/>
    <property type="match status" value="1"/>
</dbReference>
<dbReference type="CDD" id="cd18596">
    <property type="entry name" value="ABC_6TM_VMR1_D1_like"/>
    <property type="match status" value="1"/>
</dbReference>
<feature type="transmembrane region" description="Helical" evidence="16">
    <location>
        <begin position="1531"/>
        <end position="1553"/>
    </location>
</feature>
<keyword evidence="6 16" id="KW-0812">Transmembrane</keyword>